<comment type="catalytic activity">
    <reaction evidence="15">
        <text>tRNA(Glx) + L-glutamate + ATP = L-glutamyl-tRNA(Glx) + AMP + diphosphate</text>
        <dbReference type="Rhea" id="RHEA:18397"/>
        <dbReference type="Rhea" id="RHEA-COMP:9713"/>
        <dbReference type="Rhea" id="RHEA-COMP:9716"/>
        <dbReference type="ChEBI" id="CHEBI:29985"/>
        <dbReference type="ChEBI" id="CHEBI:30616"/>
        <dbReference type="ChEBI" id="CHEBI:33019"/>
        <dbReference type="ChEBI" id="CHEBI:78442"/>
        <dbReference type="ChEBI" id="CHEBI:78520"/>
        <dbReference type="ChEBI" id="CHEBI:456215"/>
        <dbReference type="EC" id="6.1.1.24"/>
    </reaction>
    <physiologicalReaction direction="left-to-right" evidence="15">
        <dbReference type="Rhea" id="RHEA:18398"/>
    </physiologicalReaction>
</comment>
<evidence type="ECO:0000256" key="7">
    <source>
        <dbReference type="ARBA" id="ARBA00022917"/>
    </source>
</evidence>
<evidence type="ECO:0000256" key="9">
    <source>
        <dbReference type="ARBA" id="ARBA00030865"/>
    </source>
</evidence>
<dbReference type="Pfam" id="PF00749">
    <property type="entry name" value="tRNA-synt_1c"/>
    <property type="match status" value="1"/>
</dbReference>
<keyword evidence="7 17" id="KW-0648">Protein biosynthesis</keyword>
<keyword evidence="20" id="KW-1185">Reference proteome</keyword>
<dbReference type="PROSITE" id="PS00178">
    <property type="entry name" value="AA_TRNA_LIGASE_I"/>
    <property type="match status" value="1"/>
</dbReference>
<dbReference type="GO" id="GO:0006424">
    <property type="term" value="P:glutamyl-tRNA aminoacylation"/>
    <property type="evidence" value="ECO:0007669"/>
    <property type="project" value="InterPro"/>
</dbReference>
<comment type="similarity">
    <text evidence="2">Belongs to the class-I aminoacyl-tRNA synthetase family. Glutamate--tRNA ligase type 1 subfamily.</text>
</comment>
<sequence>MSLCRLRPTRLLTKHLRQCLAMSLRRESSGVRVRFGPSPTGFIHLGGLRTALYNYLYAKQHNGSFVLRIEDTDQERVVPGSQRNLEDMLQWTGLIPDEGPTTGGQYGPYVQSQRIDLYREKVTELLSTPMAYRCFCSDMRLDLLRKEKLKNREIPKYDNRCRHLSQREIDEKLANGEKFAIRLKLKSGPIGFDDIVFGRLSFDLSAIESDPVIFKSDGFPTYHFANVVDDHYMKISHVLRGAEWQVSTPKHIMLYEAFGWTAPKFAHLPLIMNTDGSKLSKRQNDIRIDYYRDNGYYSETIINYLTTIGSGFPHRLEDRIDGLQELTKLFDLTKVNTSNGKIETDKLRLYNRFSIYWYFNNGFENKLIEELKTLLISKFGSTRELNLDNDYLKFLITWSKERIFTLKELLNEEFIYLWKVPDFKWKVSDIATHEEFGKNLIMN</sequence>
<evidence type="ECO:0000256" key="10">
    <source>
        <dbReference type="ARBA" id="ARBA00044054"/>
    </source>
</evidence>
<dbReference type="GO" id="GO:0005739">
    <property type="term" value="C:mitochondrion"/>
    <property type="evidence" value="ECO:0007669"/>
    <property type="project" value="UniProtKB-SubCell"/>
</dbReference>
<dbReference type="InterPro" id="IPR033910">
    <property type="entry name" value="GluRS_core"/>
</dbReference>
<dbReference type="InterPro" id="IPR014729">
    <property type="entry name" value="Rossmann-like_a/b/a_fold"/>
</dbReference>
<comment type="subcellular location">
    <subcellularLocation>
        <location evidence="1">Mitochondrion</location>
    </subcellularLocation>
</comment>
<evidence type="ECO:0000256" key="15">
    <source>
        <dbReference type="ARBA" id="ARBA00047479"/>
    </source>
</evidence>
<dbReference type="CDD" id="cd00808">
    <property type="entry name" value="GluRS_core"/>
    <property type="match status" value="1"/>
</dbReference>
<organism evidence="19">
    <name type="scientific">Oppiella nova</name>
    <dbReference type="NCBI Taxonomy" id="334625"/>
    <lineage>
        <taxon>Eukaryota</taxon>
        <taxon>Metazoa</taxon>
        <taxon>Ecdysozoa</taxon>
        <taxon>Arthropoda</taxon>
        <taxon>Chelicerata</taxon>
        <taxon>Arachnida</taxon>
        <taxon>Acari</taxon>
        <taxon>Acariformes</taxon>
        <taxon>Sarcoptiformes</taxon>
        <taxon>Oribatida</taxon>
        <taxon>Brachypylina</taxon>
        <taxon>Oppioidea</taxon>
        <taxon>Oppiidae</taxon>
        <taxon>Oppiella</taxon>
    </lineage>
</organism>
<dbReference type="InterPro" id="IPR000924">
    <property type="entry name" value="Glu/Gln-tRNA-synth"/>
</dbReference>
<evidence type="ECO:0000259" key="18">
    <source>
        <dbReference type="Pfam" id="PF00749"/>
    </source>
</evidence>
<dbReference type="GO" id="GO:0004818">
    <property type="term" value="F:glutamate-tRNA ligase activity"/>
    <property type="evidence" value="ECO:0007669"/>
    <property type="project" value="UniProtKB-EC"/>
</dbReference>
<dbReference type="PRINTS" id="PR00987">
    <property type="entry name" value="TRNASYNTHGLU"/>
</dbReference>
<dbReference type="FunFam" id="3.40.50.620:FF:000045">
    <property type="entry name" value="Glutamate--tRNA ligase, mitochondrial"/>
    <property type="match status" value="1"/>
</dbReference>
<dbReference type="OrthoDB" id="428822at2759"/>
<evidence type="ECO:0000256" key="1">
    <source>
        <dbReference type="ARBA" id="ARBA00004173"/>
    </source>
</evidence>
<proteinExistence type="inferred from homology"/>
<evidence type="ECO:0000313" key="20">
    <source>
        <dbReference type="Proteomes" id="UP000728032"/>
    </source>
</evidence>
<evidence type="ECO:0000256" key="6">
    <source>
        <dbReference type="ARBA" id="ARBA00022840"/>
    </source>
</evidence>
<feature type="domain" description="Glutamyl/glutaminyl-tRNA synthetase class Ib catalytic" evidence="18">
    <location>
        <begin position="31"/>
        <end position="348"/>
    </location>
</feature>
<evidence type="ECO:0000256" key="8">
    <source>
        <dbReference type="ARBA" id="ARBA00023146"/>
    </source>
</evidence>
<comment type="catalytic activity">
    <reaction evidence="16">
        <text>tRNA(Gln) + L-glutamate + ATP = L-glutamyl-tRNA(Gln) + AMP + diphosphate</text>
        <dbReference type="Rhea" id="RHEA:64612"/>
        <dbReference type="Rhea" id="RHEA-COMP:9662"/>
        <dbReference type="Rhea" id="RHEA-COMP:9684"/>
        <dbReference type="ChEBI" id="CHEBI:29985"/>
        <dbReference type="ChEBI" id="CHEBI:30616"/>
        <dbReference type="ChEBI" id="CHEBI:33019"/>
        <dbReference type="ChEBI" id="CHEBI:78442"/>
        <dbReference type="ChEBI" id="CHEBI:78520"/>
        <dbReference type="ChEBI" id="CHEBI:456215"/>
    </reaction>
    <physiologicalReaction direction="left-to-right" evidence="16">
        <dbReference type="Rhea" id="RHEA:64613"/>
    </physiologicalReaction>
</comment>
<dbReference type="GO" id="GO:0050561">
    <property type="term" value="F:glutamate-tRNA(Gln) ligase activity"/>
    <property type="evidence" value="ECO:0007669"/>
    <property type="project" value="UniProtKB-EC"/>
</dbReference>
<dbReference type="Gene3D" id="3.40.50.620">
    <property type="entry name" value="HUPs"/>
    <property type="match status" value="1"/>
</dbReference>
<keyword evidence="5 17" id="KW-0547">Nucleotide-binding</keyword>
<dbReference type="SUPFAM" id="SSF52374">
    <property type="entry name" value="Nucleotidylyl transferase"/>
    <property type="match status" value="1"/>
</dbReference>
<dbReference type="EC" id="6.1.1.17" evidence="3"/>
<accession>A0A7R9LCS3</accession>
<evidence type="ECO:0000256" key="16">
    <source>
        <dbReference type="ARBA" id="ARBA00047689"/>
    </source>
</evidence>
<evidence type="ECO:0000256" key="14">
    <source>
        <dbReference type="ARBA" id="ARBA00047366"/>
    </source>
</evidence>
<evidence type="ECO:0000256" key="3">
    <source>
        <dbReference type="ARBA" id="ARBA00012835"/>
    </source>
</evidence>
<dbReference type="EC" id="6.1.1.24" evidence="10"/>
<dbReference type="PANTHER" id="PTHR43311:SF2">
    <property type="entry name" value="GLUTAMATE--TRNA LIGASE, MITOCHONDRIAL-RELATED"/>
    <property type="match status" value="1"/>
</dbReference>
<dbReference type="AlphaFoldDB" id="A0A7R9LCS3"/>
<evidence type="ECO:0000256" key="11">
    <source>
        <dbReference type="ARBA" id="ARBA00044142"/>
    </source>
</evidence>
<evidence type="ECO:0000256" key="12">
    <source>
        <dbReference type="ARBA" id="ARBA00044251"/>
    </source>
</evidence>
<protein>
    <recommendedName>
        <fullName evidence="11">Nondiscriminating glutamyl-tRNA synthetase EARS2, mitochondrial</fullName>
        <ecNumber evidence="3">6.1.1.17</ecNumber>
        <ecNumber evidence="10">6.1.1.24</ecNumber>
    </recommendedName>
    <alternativeName>
        <fullName evidence="13">Glutamate--tRNA(Gln) ligase EARS2, mitochondrial</fullName>
    </alternativeName>
    <alternativeName>
        <fullName evidence="9">Glutamyl-tRNA synthetase</fullName>
    </alternativeName>
    <alternativeName>
        <fullName evidence="12">Mitochondrial glutamyl-tRNA synthetase</fullName>
    </alternativeName>
</protein>
<evidence type="ECO:0000256" key="5">
    <source>
        <dbReference type="ARBA" id="ARBA00022741"/>
    </source>
</evidence>
<evidence type="ECO:0000256" key="4">
    <source>
        <dbReference type="ARBA" id="ARBA00022598"/>
    </source>
</evidence>
<dbReference type="EMBL" id="OC915218">
    <property type="protein sequence ID" value="CAD7639300.1"/>
    <property type="molecule type" value="Genomic_DNA"/>
</dbReference>
<evidence type="ECO:0000313" key="19">
    <source>
        <dbReference type="EMBL" id="CAD7639300.1"/>
    </source>
</evidence>
<dbReference type="InterPro" id="IPR001412">
    <property type="entry name" value="aa-tRNA-synth_I_CS"/>
</dbReference>
<dbReference type="Proteomes" id="UP000728032">
    <property type="component" value="Unassembled WGS sequence"/>
</dbReference>
<gene>
    <name evidence="19" type="ORF">ONB1V03_LOCUS1904</name>
</gene>
<keyword evidence="4 17" id="KW-0436">Ligase</keyword>
<evidence type="ECO:0000256" key="2">
    <source>
        <dbReference type="ARBA" id="ARBA00007894"/>
    </source>
</evidence>
<keyword evidence="8 17" id="KW-0030">Aminoacyl-tRNA synthetase</keyword>
<dbReference type="InterPro" id="IPR020058">
    <property type="entry name" value="Glu/Gln-tRNA-synth_Ib_cat-dom"/>
</dbReference>
<evidence type="ECO:0000256" key="17">
    <source>
        <dbReference type="RuleBase" id="RU363037"/>
    </source>
</evidence>
<dbReference type="InterPro" id="IPR004527">
    <property type="entry name" value="Glu-tRNA-ligase_bac/mito"/>
</dbReference>
<dbReference type="PANTHER" id="PTHR43311">
    <property type="entry name" value="GLUTAMATE--TRNA LIGASE"/>
    <property type="match status" value="1"/>
</dbReference>
<name>A0A7R9LCS3_9ACAR</name>
<dbReference type="EMBL" id="CAJPVJ010000393">
    <property type="protein sequence ID" value="CAG2162308.1"/>
    <property type="molecule type" value="Genomic_DNA"/>
</dbReference>
<dbReference type="GO" id="GO:0008270">
    <property type="term" value="F:zinc ion binding"/>
    <property type="evidence" value="ECO:0007669"/>
    <property type="project" value="InterPro"/>
</dbReference>
<dbReference type="GO" id="GO:0005524">
    <property type="term" value="F:ATP binding"/>
    <property type="evidence" value="ECO:0007669"/>
    <property type="project" value="UniProtKB-KW"/>
</dbReference>
<dbReference type="NCBIfam" id="TIGR00464">
    <property type="entry name" value="gltX_bact"/>
    <property type="match status" value="1"/>
</dbReference>
<keyword evidence="6 17" id="KW-0067">ATP-binding</keyword>
<evidence type="ECO:0000256" key="13">
    <source>
        <dbReference type="ARBA" id="ARBA00044313"/>
    </source>
</evidence>
<dbReference type="InterPro" id="IPR049940">
    <property type="entry name" value="GluQ/Sye"/>
</dbReference>
<comment type="catalytic activity">
    <reaction evidence="14">
        <text>tRNA(Glu) + L-glutamate + ATP = L-glutamyl-tRNA(Glu) + AMP + diphosphate</text>
        <dbReference type="Rhea" id="RHEA:23540"/>
        <dbReference type="Rhea" id="RHEA-COMP:9663"/>
        <dbReference type="Rhea" id="RHEA-COMP:9680"/>
        <dbReference type="ChEBI" id="CHEBI:29985"/>
        <dbReference type="ChEBI" id="CHEBI:30616"/>
        <dbReference type="ChEBI" id="CHEBI:33019"/>
        <dbReference type="ChEBI" id="CHEBI:78442"/>
        <dbReference type="ChEBI" id="CHEBI:78520"/>
        <dbReference type="ChEBI" id="CHEBI:456215"/>
        <dbReference type="EC" id="6.1.1.17"/>
    </reaction>
    <physiologicalReaction direction="left-to-right" evidence="14">
        <dbReference type="Rhea" id="RHEA:23541"/>
    </physiologicalReaction>
</comment>
<reference evidence="19" key="1">
    <citation type="submission" date="2020-11" db="EMBL/GenBank/DDBJ databases">
        <authorList>
            <person name="Tran Van P."/>
        </authorList>
    </citation>
    <scope>NUCLEOTIDE SEQUENCE</scope>
</reference>